<dbReference type="PANTHER" id="PTHR39624">
    <property type="entry name" value="PROTEIN INVOLVED IN RIMO-MEDIATED BETA-METHYLTHIOLATION OF RIBOSOMAL PROTEIN S12 YCAO"/>
    <property type="match status" value="1"/>
</dbReference>
<protein>
    <submittedName>
        <fullName evidence="1">Uncharacterized OsmC-related protein</fullName>
    </submittedName>
</protein>
<reference evidence="1 2" key="1">
    <citation type="submission" date="2016-10" db="EMBL/GenBank/DDBJ databases">
        <authorList>
            <person name="de Groot N.N."/>
        </authorList>
    </citation>
    <scope>NUCLEOTIDE SEQUENCE [LARGE SCALE GENOMIC DNA]</scope>
    <source>
        <strain evidence="1 2">DSM 43067</strain>
    </source>
</reference>
<dbReference type="InParanoid" id="A0A1I4XZ58"/>
<accession>A0A1I4XZ58</accession>
<dbReference type="PANTHER" id="PTHR39624:SF2">
    <property type="entry name" value="OSMC-LIKE PROTEIN"/>
    <property type="match status" value="1"/>
</dbReference>
<dbReference type="RefSeq" id="WP_021597857.1">
    <property type="nucleotide sequence ID" value="NZ_CP083237.1"/>
</dbReference>
<dbReference type="InterPro" id="IPR015946">
    <property type="entry name" value="KH_dom-like_a/b"/>
</dbReference>
<dbReference type="Proteomes" id="UP000183413">
    <property type="component" value="Unassembled WGS sequence"/>
</dbReference>
<gene>
    <name evidence="1" type="ORF">SAMN04489713_1011102</name>
</gene>
<evidence type="ECO:0000313" key="1">
    <source>
        <dbReference type="EMBL" id="SFN31114.1"/>
    </source>
</evidence>
<name>A0A1I4XZ58_9ACTN</name>
<proteinExistence type="predicted"/>
<keyword evidence="2" id="KW-1185">Reference proteome</keyword>
<dbReference type="OrthoDB" id="9811389at2"/>
<dbReference type="STRING" id="1993.SAMN04489713_1011102"/>
<dbReference type="InterPro" id="IPR036102">
    <property type="entry name" value="OsmC/Ohrsf"/>
</dbReference>
<dbReference type="Gene3D" id="3.30.300.20">
    <property type="match status" value="1"/>
</dbReference>
<dbReference type="eggNOG" id="COG1765">
    <property type="taxonomic scope" value="Bacteria"/>
</dbReference>
<evidence type="ECO:0000313" key="2">
    <source>
        <dbReference type="Proteomes" id="UP000183413"/>
    </source>
</evidence>
<organism evidence="1 2">
    <name type="scientific">Actinomadura madurae</name>
    <dbReference type="NCBI Taxonomy" id="1993"/>
    <lineage>
        <taxon>Bacteria</taxon>
        <taxon>Bacillati</taxon>
        <taxon>Actinomycetota</taxon>
        <taxon>Actinomycetes</taxon>
        <taxon>Streptosporangiales</taxon>
        <taxon>Thermomonosporaceae</taxon>
        <taxon>Actinomadura</taxon>
    </lineage>
</organism>
<dbReference type="Pfam" id="PF02566">
    <property type="entry name" value="OsmC"/>
    <property type="match status" value="1"/>
</dbReference>
<dbReference type="InterPro" id="IPR003718">
    <property type="entry name" value="OsmC/Ohr_fam"/>
</dbReference>
<sequence>MGEMLVVHRENDAFAVLVRDHVIHVDQPYGAGGMDIGPTPVELFVASLAARAAYYARRFLARRGLPATGLEVTAGYVMGPGVPARVSRIDLRLRPPTRLSEGDADALLAAVEVCTVDNALLTPPNIGVRLETEARVA</sequence>
<dbReference type="EMBL" id="FOVH01000001">
    <property type="protein sequence ID" value="SFN31114.1"/>
    <property type="molecule type" value="Genomic_DNA"/>
</dbReference>
<dbReference type="AlphaFoldDB" id="A0A1I4XZ58"/>
<dbReference type="SUPFAM" id="SSF82784">
    <property type="entry name" value="OsmC-like"/>
    <property type="match status" value="1"/>
</dbReference>
<dbReference type="GeneID" id="99656943"/>